<accession>A0A2N3IDF3</accession>
<dbReference type="EMBL" id="NKXO01000026">
    <property type="protein sequence ID" value="PKQ68295.1"/>
    <property type="molecule type" value="Genomic_DNA"/>
</dbReference>
<dbReference type="RefSeq" id="WP_165778105.1">
    <property type="nucleotide sequence ID" value="NZ_NKXO01000026.1"/>
</dbReference>
<name>A0A2N3IDF3_9BACT</name>
<dbReference type="AlphaFoldDB" id="A0A2N3IDF3"/>
<proteinExistence type="predicted"/>
<reference evidence="1 2" key="1">
    <citation type="submission" date="2017-06" db="EMBL/GenBank/DDBJ databases">
        <title>Raineya orbicola gen. nov., sp. nov. a slightly thermophilic bacterium of the phylum Bacteroidetes and the description of Raineyaceae fam. nov.</title>
        <authorList>
            <person name="Albuquerque L."/>
            <person name="Polonia A.R.M."/>
            <person name="Barroso C."/>
            <person name="Froufe H.J.C."/>
            <person name="Lage O."/>
            <person name="Lobo-Da-Cunha A."/>
            <person name="Egas C."/>
            <person name="Da Costa M.S."/>
        </authorList>
    </citation>
    <scope>NUCLEOTIDE SEQUENCE [LARGE SCALE GENOMIC DNA]</scope>
    <source>
        <strain evidence="1 2">SPSPC-11</strain>
    </source>
</reference>
<evidence type="ECO:0000313" key="1">
    <source>
        <dbReference type="EMBL" id="PKQ68295.1"/>
    </source>
</evidence>
<protein>
    <submittedName>
        <fullName evidence="1">Uncharacterized protein</fullName>
    </submittedName>
</protein>
<sequence>MAVTRLQRKNRKNIARAKARNKAISRLIALPPMKKVDVEAIKKEFAAKKGQQS</sequence>
<keyword evidence="2" id="KW-1185">Reference proteome</keyword>
<evidence type="ECO:0000313" key="2">
    <source>
        <dbReference type="Proteomes" id="UP000233387"/>
    </source>
</evidence>
<organism evidence="1 2">
    <name type="scientific">Raineya orbicola</name>
    <dbReference type="NCBI Taxonomy" id="2016530"/>
    <lineage>
        <taxon>Bacteria</taxon>
        <taxon>Pseudomonadati</taxon>
        <taxon>Bacteroidota</taxon>
        <taxon>Cytophagia</taxon>
        <taxon>Cytophagales</taxon>
        <taxon>Raineyaceae</taxon>
        <taxon>Raineya</taxon>
    </lineage>
</organism>
<comment type="caution">
    <text evidence="1">The sequence shown here is derived from an EMBL/GenBank/DDBJ whole genome shotgun (WGS) entry which is preliminary data.</text>
</comment>
<gene>
    <name evidence="1" type="ORF">Rain11_1763</name>
</gene>
<dbReference type="Proteomes" id="UP000233387">
    <property type="component" value="Unassembled WGS sequence"/>
</dbReference>